<dbReference type="NCBIfam" id="TIGR04131">
    <property type="entry name" value="Bac_Flav_CTERM"/>
    <property type="match status" value="1"/>
</dbReference>
<protein>
    <submittedName>
        <fullName evidence="2">Gliding motility-associated C-terminal domain-containing protein</fullName>
    </submittedName>
</protein>
<dbReference type="RefSeq" id="WP_348714157.1">
    <property type="nucleotide sequence ID" value="NZ_CAXJIO010000004.1"/>
</dbReference>
<sequence>MKYTGVITVLLLLFSATCFSQLEAHLIDKEGWVKGNYVEIGINHQGVFGNKTANKPASFHDNRENVNFLFGFIANPQKDNWVDYDGDFFTPGSPEEGFSIEIDGINYSNNTLGPTEQIPGEVISSKTLESDCFESLAQIEWAGRVNGLEIQRLYSVTENGLFIQMITSITNTSSEIKKDVFFMHNVDPDNNVTINFNYSTANEIISQPDATSSVSLVKASQDPLTTSLSTIPDADGSSVSLYANDNRAKVSFGGFSNRNASDIWEGFGVVQTVGASKTEDEAISIAFNLGDILPNETKTFVYYYILREIDETFVPLIVNISTVNPTGCNTNDGIIRLSGLVADEIYTIDYEKNGVAVAPQDYTANSLGIIEITNQEEGAYGNFNIKYDSCNTELNTVYNLTPPDPVRPVFSETNPSSCGGNDGSIVLSNLNAGDDYLLSYVYNGTTTIENTYTANGGGTIEILTLEEGTYSDFKITYKGCVTDFSVNYTLVPPQPEDPSFSFSNPSNCEGDNGEIVISKLRPNENVVINYQIDGTNAPETTYTSNAAGQVILTNLVNAVYSNFSFVHVTISCSNSPSDSITLNGTAPFTIAAIPDQFYCDNDFDYINTIDLSPIDTIVLGGLDNTIYSVSYHSSMDNATNNIALDKNNYITNGTNTYSLFSKVTNNATGCFEVEEFNITINIPAEFDLDSAFLCKPTDDNFVVPEIDTGLNSSEYTFEWFLNNVSLGFTTSSISAEASGTYKVTVTTIATGCSISNETEIIPSGEPDILQLELVSELFADNHIVKVIASGPGKYLYRLNDGLYQEEPVFENVPAGNNTFYVLDDNGCGETSISKVIIDYPRFFTPNNDGTNDSWHIIGVEELREPVVYIFDRFGKVLHSLDKNSEKWNGTYNGKQLPNNDYWFVLTFIDENGRHQQVKSHFSLLY</sequence>
<reference evidence="2 3" key="1">
    <citation type="submission" date="2024-05" db="EMBL/GenBank/DDBJ databases">
        <authorList>
            <person name="Duchaud E."/>
        </authorList>
    </citation>
    <scope>NUCLEOTIDE SEQUENCE [LARGE SCALE GENOMIC DNA]</scope>
    <source>
        <strain evidence="2">Ena-SAMPLE-TAB-13-05-2024-13:56:06:370-140308</strain>
    </source>
</reference>
<comment type="caution">
    <text evidence="2">The sequence shown here is derived from an EMBL/GenBank/DDBJ whole genome shotgun (WGS) entry which is preliminary data.</text>
</comment>
<accession>A0ABM9P787</accession>
<gene>
    <name evidence="2" type="ORF">T190423A01A_130074</name>
</gene>
<feature type="chain" id="PRO_5045743304" evidence="1">
    <location>
        <begin position="21"/>
        <end position="925"/>
    </location>
</feature>
<proteinExistence type="predicted"/>
<dbReference type="Proteomes" id="UP001497527">
    <property type="component" value="Unassembled WGS sequence"/>
</dbReference>
<dbReference type="InterPro" id="IPR026341">
    <property type="entry name" value="T9SS_type_B"/>
</dbReference>
<keyword evidence="1" id="KW-0732">Signal</keyword>
<dbReference type="Pfam" id="PF13585">
    <property type="entry name" value="CHU_C"/>
    <property type="match status" value="1"/>
</dbReference>
<evidence type="ECO:0000313" key="2">
    <source>
        <dbReference type="EMBL" id="CAL2101394.1"/>
    </source>
</evidence>
<name>A0ABM9P787_9FLAO</name>
<keyword evidence="3" id="KW-1185">Reference proteome</keyword>
<feature type="signal peptide" evidence="1">
    <location>
        <begin position="1"/>
        <end position="20"/>
    </location>
</feature>
<dbReference type="EMBL" id="CAXJIO010000004">
    <property type="protein sequence ID" value="CAL2101394.1"/>
    <property type="molecule type" value="Genomic_DNA"/>
</dbReference>
<evidence type="ECO:0000313" key="3">
    <source>
        <dbReference type="Proteomes" id="UP001497527"/>
    </source>
</evidence>
<organism evidence="2 3">
    <name type="scientific">Tenacibaculum polynesiense</name>
    <dbReference type="NCBI Taxonomy" id="3137857"/>
    <lineage>
        <taxon>Bacteria</taxon>
        <taxon>Pseudomonadati</taxon>
        <taxon>Bacteroidota</taxon>
        <taxon>Flavobacteriia</taxon>
        <taxon>Flavobacteriales</taxon>
        <taxon>Flavobacteriaceae</taxon>
        <taxon>Tenacibaculum</taxon>
    </lineage>
</organism>
<evidence type="ECO:0000256" key="1">
    <source>
        <dbReference type="SAM" id="SignalP"/>
    </source>
</evidence>